<gene>
    <name evidence="3" type="ORF">A3770_03p25220</name>
</gene>
<dbReference type="AlphaFoldDB" id="A0A5B8MIT2"/>
<dbReference type="STRING" id="1764295.A0A5B8MIT2"/>
<feature type="domain" description="ZW10 C-terminal helical" evidence="2">
    <location>
        <begin position="584"/>
        <end position="737"/>
    </location>
</feature>
<organism evidence="3 4">
    <name type="scientific">Chloropicon primus</name>
    <dbReference type="NCBI Taxonomy" id="1764295"/>
    <lineage>
        <taxon>Eukaryota</taxon>
        <taxon>Viridiplantae</taxon>
        <taxon>Chlorophyta</taxon>
        <taxon>Chloropicophyceae</taxon>
        <taxon>Chloropicales</taxon>
        <taxon>Chloropicaceae</taxon>
        <taxon>Chloropicon</taxon>
    </lineage>
</organism>
<evidence type="ECO:0000313" key="4">
    <source>
        <dbReference type="Proteomes" id="UP000316726"/>
    </source>
</evidence>
<evidence type="ECO:0000259" key="2">
    <source>
        <dbReference type="Pfam" id="PF22766"/>
    </source>
</evidence>
<dbReference type="InterPro" id="IPR055148">
    <property type="entry name" value="ZW10_C_2"/>
</dbReference>
<dbReference type="GO" id="GO:0005737">
    <property type="term" value="C:cytoplasm"/>
    <property type="evidence" value="ECO:0007669"/>
    <property type="project" value="GOC"/>
</dbReference>
<dbReference type="OrthoDB" id="515817at2759"/>
<evidence type="ECO:0000256" key="1">
    <source>
        <dbReference type="SAM" id="MobiDB-lite"/>
    </source>
</evidence>
<accession>A0A5B8MIT2</accession>
<protein>
    <recommendedName>
        <fullName evidence="2">ZW10 C-terminal helical domain-containing protein</fullName>
    </recommendedName>
</protein>
<reference evidence="3 4" key="1">
    <citation type="submission" date="2018-07" db="EMBL/GenBank/DDBJ databases">
        <title>The complete nuclear genome of the prasinophyte Chloropicon primus (CCMP1205).</title>
        <authorList>
            <person name="Pombert J.-F."/>
            <person name="Otis C."/>
            <person name="Turmel M."/>
            <person name="Lemieux C."/>
        </authorList>
    </citation>
    <scope>NUCLEOTIDE SEQUENCE [LARGE SCALE GENOMIC DNA]</scope>
    <source>
        <strain evidence="3 4">CCMP1205</strain>
    </source>
</reference>
<dbReference type="Gene3D" id="1.10.357.150">
    <property type="match status" value="1"/>
</dbReference>
<dbReference type="GO" id="GO:0007094">
    <property type="term" value="P:mitotic spindle assembly checkpoint signaling"/>
    <property type="evidence" value="ECO:0007669"/>
    <property type="project" value="TreeGrafter"/>
</dbReference>
<keyword evidence="4" id="KW-1185">Reference proteome</keyword>
<sequence length="746" mass="82396">MEVLEGLKAKVSVDATEGEIQLARKEVRQHVEALDRDLLRQAAAVCATTSGRGGGSTEWEKEVERLLHLDFGHFESSSNLRALLKEYRVVSGDIARSEERIKSVKKVEDWWSNFERCKDCKRNAEYAQAVGLLGDLKLSDVDDLDDAQERETMDKEQSSLSLALSLEVKNHLQKLVQAEHSSEGGTVSVRTSPGEGGRAPSPVDLWASCDDLGILAGELGSLTALLEKEVVSRVLGGMKGFKLVHREENGCRWTVKGDSEDPVGLEPLRSYVDLVSFLWGSAFGKNQSCREAALAVLWAPLVKVMKGIWAEAITGESFTSSDGYSGLVQAILGMEGELETQGLLKAEDELLSRHLEGHFESLGEAIKRGFLAKARNLVTNKYGKGLADTLLVGAWDKNVIIAEALLSQRHSSHQSLEAVSAKSLRIDELPVVEFGTLLISSVSAELVSLLESIMEEASSCRNAMVTHKFIEAIEDIALVWVHLPALLHRQELESVAQFVMMYFNDTNYIMGSMASLVCKWHDLIKKCGKLSDLTKQIDCLGKVAFSHSYGQVRGRAAELQSLVSGSKLFRNTHKANQETKVRAAIAEVRQKVERVAHIWKPILPPAYFSKFLGAILENVCTSIYAEILSAKDISIKETESLPEVLLELVGDGLKPFLVRGSPGQPESLESEEFFGRLIGGFAPSWAKLVELVNLFAMSLDEIHRGWESRRLRATFTGDEICHFISLVFEDSELRSEKMDLVLRDAA</sequence>
<dbReference type="Pfam" id="PF22766">
    <property type="entry name" value="ZW10_C2"/>
    <property type="match status" value="1"/>
</dbReference>
<name>A0A5B8MIT2_9CHLO</name>
<proteinExistence type="predicted"/>
<evidence type="ECO:0000313" key="3">
    <source>
        <dbReference type="EMBL" id="QDZ20004.1"/>
    </source>
</evidence>
<feature type="region of interest" description="Disordered" evidence="1">
    <location>
        <begin position="180"/>
        <end position="199"/>
    </location>
</feature>
<dbReference type="InterPro" id="IPR046362">
    <property type="entry name" value="Zw10/DSL1_C_sf"/>
</dbReference>
<dbReference type="GO" id="GO:1990423">
    <property type="term" value="C:RZZ complex"/>
    <property type="evidence" value="ECO:0007669"/>
    <property type="project" value="TreeGrafter"/>
</dbReference>
<dbReference type="Proteomes" id="UP000316726">
    <property type="component" value="Chromosome 3"/>
</dbReference>
<dbReference type="GO" id="GO:0006888">
    <property type="term" value="P:endoplasmic reticulum to Golgi vesicle-mediated transport"/>
    <property type="evidence" value="ECO:0007669"/>
    <property type="project" value="TreeGrafter"/>
</dbReference>
<dbReference type="PANTHER" id="PTHR12205:SF0">
    <property type="entry name" value="CENTROMERE_KINETOCHORE PROTEIN ZW10 HOMOLOG"/>
    <property type="match status" value="1"/>
</dbReference>
<dbReference type="PANTHER" id="PTHR12205">
    <property type="entry name" value="CENTROMERE/KINETOCHORE PROTEIN ZW10"/>
    <property type="match status" value="1"/>
</dbReference>
<dbReference type="EMBL" id="CP031036">
    <property type="protein sequence ID" value="QDZ20004.1"/>
    <property type="molecule type" value="Genomic_DNA"/>
</dbReference>